<keyword evidence="5" id="KW-0677">Repeat</keyword>
<dbReference type="PANTHER" id="PTHR11685">
    <property type="entry name" value="RBR FAMILY RING FINGER AND IBR DOMAIN-CONTAINING"/>
    <property type="match status" value="1"/>
</dbReference>
<dbReference type="SMART" id="SM00647">
    <property type="entry name" value="IBR"/>
    <property type="match status" value="2"/>
</dbReference>
<dbReference type="InterPro" id="IPR001841">
    <property type="entry name" value="Znf_RING"/>
</dbReference>
<evidence type="ECO:0000256" key="4">
    <source>
        <dbReference type="ARBA" id="ARBA00022723"/>
    </source>
</evidence>
<evidence type="ECO:0000256" key="2">
    <source>
        <dbReference type="ARBA" id="ARBA00012251"/>
    </source>
</evidence>
<dbReference type="CDD" id="cd20335">
    <property type="entry name" value="BRcat_RBR"/>
    <property type="match status" value="1"/>
</dbReference>
<dbReference type="GO" id="GO:0008270">
    <property type="term" value="F:zinc ion binding"/>
    <property type="evidence" value="ECO:0007669"/>
    <property type="project" value="UniProtKB-KW"/>
</dbReference>
<dbReference type="PROSITE" id="PS50089">
    <property type="entry name" value="ZF_RING_2"/>
    <property type="match status" value="1"/>
</dbReference>
<evidence type="ECO:0000313" key="13">
    <source>
        <dbReference type="Proteomes" id="UP000663844"/>
    </source>
</evidence>
<dbReference type="PROSITE" id="PS51873">
    <property type="entry name" value="TRIAD"/>
    <property type="match status" value="1"/>
</dbReference>
<dbReference type="InterPro" id="IPR013083">
    <property type="entry name" value="Znf_RING/FYVE/PHD"/>
</dbReference>
<proteinExistence type="predicted"/>
<feature type="domain" description="RING-type" evidence="10">
    <location>
        <begin position="312"/>
        <end position="364"/>
    </location>
</feature>
<evidence type="ECO:0000259" key="10">
    <source>
        <dbReference type="PROSITE" id="PS50089"/>
    </source>
</evidence>
<keyword evidence="8" id="KW-0862">Zinc</keyword>
<dbReference type="GO" id="GO:0016567">
    <property type="term" value="P:protein ubiquitination"/>
    <property type="evidence" value="ECO:0007669"/>
    <property type="project" value="InterPro"/>
</dbReference>
<protein>
    <recommendedName>
        <fullName evidence="2">RBR-type E3 ubiquitin transferase</fullName>
        <ecNumber evidence="2">2.3.2.31</ecNumber>
    </recommendedName>
</protein>
<comment type="catalytic activity">
    <reaction evidence="1">
        <text>[E2 ubiquitin-conjugating enzyme]-S-ubiquitinyl-L-cysteine + [acceptor protein]-L-lysine = [E2 ubiquitin-conjugating enzyme]-L-cysteine + [acceptor protein]-N(6)-ubiquitinyl-L-lysine.</text>
        <dbReference type="EC" id="2.3.2.31"/>
    </reaction>
</comment>
<accession>A0A819NB33</accession>
<evidence type="ECO:0000313" key="12">
    <source>
        <dbReference type="EMBL" id="CAF3992160.1"/>
    </source>
</evidence>
<evidence type="ECO:0000259" key="11">
    <source>
        <dbReference type="PROSITE" id="PS51873"/>
    </source>
</evidence>
<dbReference type="Gene3D" id="2.20.25.20">
    <property type="match status" value="1"/>
</dbReference>
<evidence type="ECO:0000256" key="8">
    <source>
        <dbReference type="ARBA" id="ARBA00022833"/>
    </source>
</evidence>
<feature type="domain" description="RING-type" evidence="11">
    <location>
        <begin position="141"/>
        <end position="360"/>
    </location>
</feature>
<gene>
    <name evidence="12" type="ORF">OXD698_LOCUS29011</name>
</gene>
<name>A0A819NB33_9BILA</name>
<dbReference type="EMBL" id="CAJOAZ010003203">
    <property type="protein sequence ID" value="CAF3992160.1"/>
    <property type="molecule type" value="Genomic_DNA"/>
</dbReference>
<dbReference type="InterPro" id="IPR002867">
    <property type="entry name" value="IBR_dom"/>
</dbReference>
<comment type="caution">
    <text evidence="12">The sequence shown here is derived from an EMBL/GenBank/DDBJ whole genome shotgun (WGS) entry which is preliminary data.</text>
</comment>
<dbReference type="Pfam" id="PF22191">
    <property type="entry name" value="IBR_1"/>
    <property type="match status" value="1"/>
</dbReference>
<dbReference type="EC" id="2.3.2.31" evidence="2"/>
<dbReference type="Proteomes" id="UP000663844">
    <property type="component" value="Unassembled WGS sequence"/>
</dbReference>
<dbReference type="Gene3D" id="1.20.120.1750">
    <property type="match status" value="1"/>
</dbReference>
<dbReference type="InterPro" id="IPR017907">
    <property type="entry name" value="Znf_RING_CS"/>
</dbReference>
<organism evidence="12 13">
    <name type="scientific">Adineta steineri</name>
    <dbReference type="NCBI Taxonomy" id="433720"/>
    <lineage>
        <taxon>Eukaryota</taxon>
        <taxon>Metazoa</taxon>
        <taxon>Spiralia</taxon>
        <taxon>Gnathifera</taxon>
        <taxon>Rotifera</taxon>
        <taxon>Eurotatoria</taxon>
        <taxon>Bdelloidea</taxon>
        <taxon>Adinetida</taxon>
        <taxon>Adinetidae</taxon>
        <taxon>Adineta</taxon>
    </lineage>
</organism>
<dbReference type="InterPro" id="IPR044066">
    <property type="entry name" value="TRIAD_supradom"/>
</dbReference>
<dbReference type="SUPFAM" id="SSF57850">
    <property type="entry name" value="RING/U-box"/>
    <property type="match status" value="2"/>
</dbReference>
<keyword evidence="7" id="KW-0833">Ubl conjugation pathway</keyword>
<dbReference type="AlphaFoldDB" id="A0A819NB33"/>
<dbReference type="Pfam" id="PF01485">
    <property type="entry name" value="IBR"/>
    <property type="match status" value="1"/>
</dbReference>
<evidence type="ECO:0000256" key="1">
    <source>
        <dbReference type="ARBA" id="ARBA00001798"/>
    </source>
</evidence>
<dbReference type="PROSITE" id="PS00518">
    <property type="entry name" value="ZF_RING_1"/>
    <property type="match status" value="1"/>
</dbReference>
<dbReference type="InterPro" id="IPR031127">
    <property type="entry name" value="E3_UB_ligase_RBR"/>
</dbReference>
<keyword evidence="6 9" id="KW-0863">Zinc-finger</keyword>
<dbReference type="GO" id="GO:0061630">
    <property type="term" value="F:ubiquitin protein ligase activity"/>
    <property type="evidence" value="ECO:0007669"/>
    <property type="project" value="UniProtKB-EC"/>
</dbReference>
<reference evidence="12" key="1">
    <citation type="submission" date="2021-02" db="EMBL/GenBank/DDBJ databases">
        <authorList>
            <person name="Nowell W R."/>
        </authorList>
    </citation>
    <scope>NUCLEOTIDE SEQUENCE</scope>
</reference>
<dbReference type="Gene3D" id="3.30.40.10">
    <property type="entry name" value="Zinc/RING finger domain, C3HC4 (zinc finger)"/>
    <property type="match status" value="1"/>
</dbReference>
<keyword evidence="3" id="KW-0808">Transferase</keyword>
<evidence type="ECO:0000256" key="9">
    <source>
        <dbReference type="PROSITE-ProRule" id="PRU00175"/>
    </source>
</evidence>
<evidence type="ECO:0000256" key="6">
    <source>
        <dbReference type="ARBA" id="ARBA00022771"/>
    </source>
</evidence>
<evidence type="ECO:0000256" key="5">
    <source>
        <dbReference type="ARBA" id="ARBA00022737"/>
    </source>
</evidence>
<evidence type="ECO:0000256" key="7">
    <source>
        <dbReference type="ARBA" id="ARBA00022786"/>
    </source>
</evidence>
<sequence length="383" mass="45658">MTFVTIDQARKYYQEGQIAMAVEAYKTTLDYCAELQRRNKNSSENRIELNRQISNMKFECRQQLKQMVNVITMNNNYDPRNDNEIRKISHDDQSETAPQFAIRRLVKMTINKPSCNIDSDPIHDILQEQNEQKPLNIHHRPTRQCAVHMEDQPFDQFEKRYSEQCQHKERTICDLCVYNNVEAALKDMQITSLTCPELGCQAVFGYNEVCEILLKNNNQALFELYDRQLTHRHLEQMLEFIWCPYPGCGSGQLIERDTSDRNRINCIKCNRMICSHHRIKWHIDMTCEEYDQLEVKPDKKTKHWLNKYSKQCPQCKSPIQKAEGCDHMTCTKCNHQFCWECLVNYNFIRGAGLDRHKRTCSHYRNYRQMRRVNRFRTNRCTIS</sequence>
<keyword evidence="4" id="KW-0479">Metal-binding</keyword>
<evidence type="ECO:0000256" key="3">
    <source>
        <dbReference type="ARBA" id="ARBA00022679"/>
    </source>
</evidence>